<name>C9RC50_AMMDK</name>
<evidence type="ECO:0000313" key="2">
    <source>
        <dbReference type="Proteomes" id="UP000002620"/>
    </source>
</evidence>
<evidence type="ECO:0000313" key="1">
    <source>
        <dbReference type="EMBL" id="ACX51827.1"/>
    </source>
</evidence>
<dbReference type="STRING" id="429009.Adeg_0680"/>
<protein>
    <submittedName>
        <fullName evidence="1">Uncharacterized protein</fullName>
    </submittedName>
</protein>
<dbReference type="Proteomes" id="UP000002620">
    <property type="component" value="Chromosome"/>
</dbReference>
<dbReference type="AlphaFoldDB" id="C9RC50"/>
<gene>
    <name evidence="1" type="ordered locus">Adeg_0680</name>
</gene>
<keyword evidence="2" id="KW-1185">Reference proteome</keyword>
<dbReference type="EMBL" id="CP001785">
    <property type="protein sequence ID" value="ACX51827.1"/>
    <property type="molecule type" value="Genomic_DNA"/>
</dbReference>
<organism evidence="1 2">
    <name type="scientific">Ammonifex degensii (strain DSM 10501 / KC4)</name>
    <dbReference type="NCBI Taxonomy" id="429009"/>
    <lineage>
        <taxon>Bacteria</taxon>
        <taxon>Bacillati</taxon>
        <taxon>Bacillota</taxon>
        <taxon>Clostridia</taxon>
        <taxon>Thermoanaerobacterales</taxon>
        <taxon>Thermoanaerobacteraceae</taxon>
        <taxon>Ammonifex</taxon>
    </lineage>
</organism>
<accession>C9RC50</accession>
<proteinExistence type="predicted"/>
<dbReference type="KEGG" id="adg:Adeg_0680"/>
<reference evidence="1 2" key="1">
    <citation type="submission" date="2009-10" db="EMBL/GenBank/DDBJ databases">
        <title>Complete sequence of chromosome of Ammonifex degensii KC4.</title>
        <authorList>
            <consortium name="US DOE Joint Genome Institute"/>
            <person name="Kerfeld C."/>
            <person name="Goodner B."/>
            <person name="Huber H."/>
            <person name="Stetter K."/>
            <person name="Lucas S."/>
            <person name="Copeland A."/>
            <person name="Lapidus A."/>
            <person name="Glavina del Rio T."/>
            <person name="Dalin E."/>
            <person name="Tice H."/>
            <person name="Bruce D."/>
            <person name="Goodwin L."/>
            <person name="Pitluck S."/>
            <person name="Saunders E."/>
            <person name="Brettin T."/>
            <person name="Detter J.C."/>
            <person name="Han C."/>
            <person name="Larimer F."/>
            <person name="Land M."/>
            <person name="Hauser L."/>
            <person name="Kyrpides N."/>
            <person name="Ovchinnikova G."/>
            <person name="Richardson P."/>
        </authorList>
    </citation>
    <scope>NUCLEOTIDE SEQUENCE [LARGE SCALE GENOMIC DNA]</scope>
    <source>
        <strain evidence="2">DSM 10501 / KC4</strain>
    </source>
</reference>
<dbReference type="HOGENOM" id="CLU_3003864_0_0_9"/>
<sequence>MLPVSGETRESGLEIIILPNGEVIVPWAVPELEALLSPLGTEEDVSLIFGGKVYCG</sequence>